<dbReference type="PANTHER" id="PTHR14931:SF2">
    <property type="entry name" value="LIGAND DEPENDENT NUCLEAR RECEPTOR COREPRESSOR"/>
    <property type="match status" value="1"/>
</dbReference>
<evidence type="ECO:0000313" key="2">
    <source>
        <dbReference type="Ensembl" id="ENSOANP00000019120.2"/>
    </source>
</evidence>
<feature type="compositionally biased region" description="Acidic residues" evidence="1">
    <location>
        <begin position="1145"/>
        <end position="1154"/>
    </location>
</feature>
<evidence type="ECO:0000256" key="1">
    <source>
        <dbReference type="SAM" id="MobiDB-lite"/>
    </source>
</evidence>
<organism evidence="2 3">
    <name type="scientific">Ornithorhynchus anatinus</name>
    <name type="common">Duckbill platypus</name>
    <dbReference type="NCBI Taxonomy" id="9258"/>
    <lineage>
        <taxon>Eukaryota</taxon>
        <taxon>Metazoa</taxon>
        <taxon>Chordata</taxon>
        <taxon>Craniata</taxon>
        <taxon>Vertebrata</taxon>
        <taxon>Euteleostomi</taxon>
        <taxon>Mammalia</taxon>
        <taxon>Monotremata</taxon>
        <taxon>Ornithorhynchidae</taxon>
        <taxon>Ornithorhynchus</taxon>
    </lineage>
</organism>
<keyword evidence="3" id="KW-1185">Reference proteome</keyword>
<feature type="region of interest" description="Disordered" evidence="1">
    <location>
        <begin position="24"/>
        <end position="44"/>
    </location>
</feature>
<evidence type="ECO:0000313" key="3">
    <source>
        <dbReference type="Proteomes" id="UP000002279"/>
    </source>
</evidence>
<feature type="compositionally biased region" description="Polar residues" evidence="1">
    <location>
        <begin position="127"/>
        <end position="138"/>
    </location>
</feature>
<sequence>MVRLCTHHQKQFIRVLNDLYTEAQPGTEGRQLPGPETMDVSTCSSGCSQLRTENRDQGTSCFEEKPLASTDSLLDQAGLPGTPQSTGPAQKEPTETTSLERRENPGTVVKKDSSELPTPKASAGSPKESSTQGYLTASNSSSFNFHHVAKCPEGPTSGHEQEANIKKCEDDKDQLQNATLADGFVGYVSNGEDGEGCLVSPKNSFKALPEETWGSGFLGNSPRTADKENSLQCSSKASLHQDLETNEQDARPKQENHLHTLGRNKAGFHLHPGDKGQFDHSKDGWLSPSPGMGLHKASNGHPRAKTMPASIKTARKSKRASGLRINDYDNQCDVVYISQPITECHFENQRAILSSRKTARKSTRGYFFNGDCCELPTVRTLAKNLRSEDKGSCCGPTLDPSPAAPGQALGVSDGGPTSDAQATGDAPEGRGEGRVPQKEAFRGSPPRREPQEPETHAAASPAGAQAELCRTSSPATREAPASGPLPAPRSLLPEQALEGSPSVSKTPASGPSSDTAGPQPVEHPGAAEAPAPPQANGRPESSPENTLDQRPEAPGIRPHSPAETVVNGEGDGCSESQLHQVRPGDPVSSRPESPTREESAGEGQSTATETPVDLVLEQETDRLERKRSTRPPKSLQEAGGGEPAADEKKSEAGGPGEDQRVPDPEGTDQNSVSPEGNPDKKKKRGKKVLVASDRRLRSQLSDSPTALQLPCLQIKLSKSPGAKRPKREVYLGSAASVHFPTDCLQPSVLQEAGSPGPRESPPEKAPEAKEGGEGGVTTRQTSKNMLARESIKGGDAAMSGSGPAAPAGQSTPGERLEICVRAHADGRSVHLPSESHPPREATDREEEKPTGEAADALEDLVRKGDGESEASVALSSSDSFPSRPESPKSSAKPRRLISLTYNLRRTHPVDPWVDAGRKTSEKEAMQVNSASKEQRAPERESPSGPKEGDPPVDDKPKFVEWCSEEENQELIADFNAQYMRVQKGWIQLEKEAQPAPRAKNKSDKLKEIWKSKKRSRKCRGLLEVQKLSPIQMLFMKAFKLSNICRWFLETTETRSLVIVKKLNTRLPGDVPPIKIPLQKYPPSGLYPSSLQAERLKKHLKKFPGTTPARNNWKTQKLWARLRENAEKGAPEEPPAGPLGSHPEAGPEDGGEEPESAPPAPTLPSPASSRILRKYSNLRGKLRAQQRLARAEKKAESAPDPPPEQKQSRKSVCINPLMSPKLALQVNADGFPVKSGPADGSRGRKGKAQAEGPPKVDLPPGKKKKSEENHPRERSASSTKDRLPAKKTNKTKGAAAPARAPTTRKRAALEKITKLAKKASPKERKAKKGSKKPPGKSAPPVRKGKESPNKKPSPREPLPKSPKSKGAAGEPSHRSQKASDRRAGSGKSQTRSVKKTQESSGAQRKRKLRAKLDCSHNKRRRLDTK</sequence>
<dbReference type="GeneTree" id="ENSGT00940000154965"/>
<feature type="region of interest" description="Disordered" evidence="1">
    <location>
        <begin position="388"/>
        <end position="956"/>
    </location>
</feature>
<dbReference type="InterPro" id="IPR028104">
    <property type="entry name" value="DUF4553"/>
</dbReference>
<feature type="compositionally biased region" description="Basic and acidic residues" evidence="1">
    <location>
        <begin position="932"/>
        <end position="956"/>
    </location>
</feature>
<dbReference type="Bgee" id="ENSOANG00000012073">
    <property type="expression patterns" value="Expressed in fibroblast and 8 other cell types or tissues"/>
</dbReference>
<feature type="compositionally biased region" description="Basic and acidic residues" evidence="1">
    <location>
        <begin position="645"/>
        <end position="663"/>
    </location>
</feature>
<feature type="compositionally biased region" description="Basic and acidic residues" evidence="1">
    <location>
        <begin position="814"/>
        <end position="828"/>
    </location>
</feature>
<feature type="compositionally biased region" description="Basic and acidic residues" evidence="1">
    <location>
        <begin position="915"/>
        <end position="924"/>
    </location>
</feature>
<feature type="compositionally biased region" description="Basic and acidic residues" evidence="1">
    <location>
        <begin position="1370"/>
        <end position="1382"/>
    </location>
</feature>
<feature type="compositionally biased region" description="Low complexity" evidence="1">
    <location>
        <begin position="793"/>
        <end position="813"/>
    </location>
</feature>
<reference evidence="2" key="3">
    <citation type="submission" date="2025-09" db="UniProtKB">
        <authorList>
            <consortium name="Ensembl"/>
        </authorList>
    </citation>
    <scope>IDENTIFICATION</scope>
    <source>
        <strain evidence="2">Glennie</strain>
    </source>
</reference>
<reference evidence="2 3" key="1">
    <citation type="journal article" date="2008" name="Nature">
        <title>Genome analysis of the platypus reveals unique signatures of evolution.</title>
        <authorList>
            <person name="Warren W.C."/>
            <person name="Hillier L.W."/>
            <person name="Marshall Graves J.A."/>
            <person name="Birney E."/>
            <person name="Ponting C.P."/>
            <person name="Grutzner F."/>
            <person name="Belov K."/>
            <person name="Miller W."/>
            <person name="Clarke L."/>
            <person name="Chinwalla A.T."/>
            <person name="Yang S.P."/>
            <person name="Heger A."/>
            <person name="Locke D.P."/>
            <person name="Miethke P."/>
            <person name="Waters P.D."/>
            <person name="Veyrunes F."/>
            <person name="Fulton L."/>
            <person name="Fulton B."/>
            <person name="Graves T."/>
            <person name="Wallis J."/>
            <person name="Puente X.S."/>
            <person name="Lopez-Otin C."/>
            <person name="Ordonez G.R."/>
            <person name="Eichler E.E."/>
            <person name="Chen L."/>
            <person name="Cheng Z."/>
            <person name="Deakin J.E."/>
            <person name="Alsop A."/>
            <person name="Thompson K."/>
            <person name="Kirby P."/>
            <person name="Papenfuss A.T."/>
            <person name="Wakefield M.J."/>
            <person name="Olender T."/>
            <person name="Lancet D."/>
            <person name="Huttley G.A."/>
            <person name="Smit A.F."/>
            <person name="Pask A."/>
            <person name="Temple-Smith P."/>
            <person name="Batzer M.A."/>
            <person name="Walker J.A."/>
            <person name="Konkel M.K."/>
            <person name="Harris R.S."/>
            <person name="Whittington C.M."/>
            <person name="Wong E.S."/>
            <person name="Gemmell N.J."/>
            <person name="Buschiazzo E."/>
            <person name="Vargas Jentzsch I.M."/>
            <person name="Merkel A."/>
            <person name="Schmitz J."/>
            <person name="Zemann A."/>
            <person name="Churakov G."/>
            <person name="Kriegs J.O."/>
            <person name="Brosius J."/>
            <person name="Murchison E.P."/>
            <person name="Sachidanandam R."/>
            <person name="Smith C."/>
            <person name="Hannon G.J."/>
            <person name="Tsend-Ayush E."/>
            <person name="McMillan D."/>
            <person name="Attenborough R."/>
            <person name="Rens W."/>
            <person name="Ferguson-Smith M."/>
            <person name="Lefevre C.M."/>
            <person name="Sharp J.A."/>
            <person name="Nicholas K.R."/>
            <person name="Ray D.A."/>
            <person name="Kube M."/>
            <person name="Reinhardt R."/>
            <person name="Pringle T.H."/>
            <person name="Taylor J."/>
            <person name="Jones R.C."/>
            <person name="Nixon B."/>
            <person name="Dacheux J.L."/>
            <person name="Niwa H."/>
            <person name="Sekita Y."/>
            <person name="Huang X."/>
            <person name="Stark A."/>
            <person name="Kheradpour P."/>
            <person name="Kellis M."/>
            <person name="Flicek P."/>
            <person name="Chen Y."/>
            <person name="Webber C."/>
            <person name="Hardison R."/>
            <person name="Nelson J."/>
            <person name="Hallsworth-Pepin K."/>
            <person name="Delehaunty K."/>
            <person name="Markovic C."/>
            <person name="Minx P."/>
            <person name="Feng Y."/>
            <person name="Kremitzki C."/>
            <person name="Mitreva M."/>
            <person name="Glasscock J."/>
            <person name="Wylie T."/>
            <person name="Wohldmann P."/>
            <person name="Thiru P."/>
            <person name="Nhan M.N."/>
            <person name="Pohl C.S."/>
            <person name="Smith S.M."/>
            <person name="Hou S."/>
            <person name="Nefedov M."/>
            <person name="de Jong P.J."/>
            <person name="Renfree M.B."/>
            <person name="Mardis E.R."/>
            <person name="Wilson R.K."/>
        </authorList>
    </citation>
    <scope>NUCLEOTIDE SEQUENCE [LARGE SCALE GENOMIC DNA]</scope>
    <source>
        <strain evidence="2 3">Glennie</strain>
    </source>
</reference>
<feature type="compositionally biased region" description="Low complexity" evidence="1">
    <location>
        <begin position="1290"/>
        <end position="1300"/>
    </location>
</feature>
<proteinExistence type="predicted"/>
<feature type="region of interest" description="Disordered" evidence="1">
    <location>
        <begin position="1125"/>
        <end position="1424"/>
    </location>
</feature>
<feature type="compositionally biased region" description="Basic and acidic residues" evidence="1">
    <location>
        <begin position="92"/>
        <end position="114"/>
    </location>
</feature>
<feature type="compositionally biased region" description="Basic and acidic residues" evidence="1">
    <location>
        <begin position="239"/>
        <end position="255"/>
    </location>
</feature>
<dbReference type="Pfam" id="PF15090">
    <property type="entry name" value="DUF4553"/>
    <property type="match status" value="1"/>
</dbReference>
<feature type="compositionally biased region" description="Basic and acidic residues" evidence="1">
    <location>
        <begin position="427"/>
        <end position="455"/>
    </location>
</feature>
<reference evidence="2" key="2">
    <citation type="submission" date="2025-08" db="UniProtKB">
        <authorList>
            <consortium name="Ensembl"/>
        </authorList>
    </citation>
    <scope>IDENTIFICATION</scope>
    <source>
        <strain evidence="2">Glennie</strain>
    </source>
</reference>
<evidence type="ECO:0008006" key="4">
    <source>
        <dbReference type="Google" id="ProtNLM"/>
    </source>
</evidence>
<dbReference type="Ensembl" id="ENSOANT00000019123.2">
    <property type="protein sequence ID" value="ENSOANP00000019120.2"/>
    <property type="gene ID" value="ENSOANG00000012073.2"/>
</dbReference>
<feature type="compositionally biased region" description="Low complexity" evidence="1">
    <location>
        <begin position="520"/>
        <end position="529"/>
    </location>
</feature>
<feature type="compositionally biased region" description="Low complexity" evidence="1">
    <location>
        <begin position="869"/>
        <end position="883"/>
    </location>
</feature>
<feature type="compositionally biased region" description="Basic residues" evidence="1">
    <location>
        <begin position="1313"/>
        <end position="1333"/>
    </location>
</feature>
<protein>
    <recommendedName>
        <fullName evidence="4">Ligand dependent nuclear receptor corepressor</fullName>
    </recommendedName>
</protein>
<dbReference type="OMA" id="AKNNWKM"/>
<feature type="compositionally biased region" description="Basic and acidic residues" evidence="1">
    <location>
        <begin position="760"/>
        <end position="772"/>
    </location>
</feature>
<feature type="region of interest" description="Disordered" evidence="1">
    <location>
        <begin position="216"/>
        <end position="255"/>
    </location>
</feature>
<dbReference type="Proteomes" id="UP000002279">
    <property type="component" value="Chromosome 3"/>
</dbReference>
<feature type="compositionally biased region" description="Basic and acidic residues" evidence="1">
    <location>
        <begin position="836"/>
        <end position="850"/>
    </location>
</feature>
<dbReference type="PANTHER" id="PTHR14931">
    <property type="entry name" value="GENE 340-RELATED"/>
    <property type="match status" value="1"/>
</dbReference>
<feature type="region of interest" description="Disordered" evidence="1">
    <location>
        <begin position="73"/>
        <end position="138"/>
    </location>
</feature>
<dbReference type="InParanoid" id="F7FQE4"/>
<dbReference type="HOGENOM" id="CLU_002400_0_0_1"/>
<name>F7FQE4_ORNAN</name>
<accession>F7FQE4</accession>
<dbReference type="STRING" id="9258.ENSOANP00000019120"/>
<feature type="compositionally biased region" description="Polar residues" evidence="1">
    <location>
        <begin position="501"/>
        <end position="516"/>
    </location>
</feature>
<dbReference type="eggNOG" id="KOG4565">
    <property type="taxonomic scope" value="Eukaryota"/>
</dbReference>
<feature type="compositionally biased region" description="Basic and acidic residues" evidence="1">
    <location>
        <begin position="1342"/>
        <end position="1357"/>
    </location>
</feature>
<feature type="compositionally biased region" description="Basic and acidic residues" evidence="1">
    <location>
        <begin position="1264"/>
        <end position="1283"/>
    </location>
</feature>